<dbReference type="GO" id="GO:0005576">
    <property type="term" value="C:extracellular region"/>
    <property type="evidence" value="ECO:0007669"/>
    <property type="project" value="TreeGrafter"/>
</dbReference>
<dbReference type="EMBL" id="AM889285">
    <property type="protein sequence ID" value="CAP56654.1"/>
    <property type="molecule type" value="Genomic_DNA"/>
</dbReference>
<feature type="domain" description="Solute-binding protein family 3/N-terminal" evidence="5">
    <location>
        <begin position="73"/>
        <end position="296"/>
    </location>
</feature>
<organism evidence="6 7">
    <name type="scientific">Gluconacetobacter diazotrophicus (strain ATCC 49037 / DSM 5601 / CCUG 37298 / CIP 103539 / LMG 7603 / PAl5)</name>
    <dbReference type="NCBI Taxonomy" id="272568"/>
    <lineage>
        <taxon>Bacteria</taxon>
        <taxon>Pseudomonadati</taxon>
        <taxon>Pseudomonadota</taxon>
        <taxon>Alphaproteobacteria</taxon>
        <taxon>Acetobacterales</taxon>
        <taxon>Acetobacteraceae</taxon>
        <taxon>Gluconacetobacter</taxon>
    </lineage>
</organism>
<keyword evidence="3" id="KW-0732">Signal</keyword>
<reference evidence="6 7" key="1">
    <citation type="journal article" date="2009" name="BMC Genomics">
        <title>Complete genome sequence of the sugarcane nitrogen-fixing endophyte Gluconacetobacter diazotrophicus Pal5.</title>
        <authorList>
            <person name="Bertalan M."/>
            <person name="Albano R."/>
            <person name="Padua V."/>
            <person name="Rouws L."/>
            <person name="Rojas C."/>
            <person name="Hemerly A."/>
            <person name="Teixeira K."/>
            <person name="Schwab S."/>
            <person name="Araujo J."/>
            <person name="Oliveira A."/>
            <person name="Franca L."/>
            <person name="Magalhaes V."/>
            <person name="Alqueres S."/>
            <person name="Cardoso A."/>
            <person name="Almeida W."/>
            <person name="Loureiro M.M."/>
            <person name="Nogueira E."/>
            <person name="Cidade D."/>
            <person name="Oliveira D."/>
            <person name="Simao T."/>
            <person name="Macedo J."/>
            <person name="Valadao A."/>
            <person name="Dreschsel M."/>
            <person name="Freitas F."/>
            <person name="Vidal M."/>
            <person name="Guedes H."/>
            <person name="Rodrigues E."/>
            <person name="Meneses C."/>
            <person name="Brioso P."/>
            <person name="Pozzer L."/>
            <person name="Figueiredo D."/>
            <person name="Montano H."/>
            <person name="Junior J."/>
            <person name="Filho G."/>
            <person name="Flores V."/>
            <person name="Ferreira B."/>
            <person name="Branco A."/>
            <person name="Gonzalez P."/>
            <person name="Guillobel H."/>
            <person name="Lemos M."/>
            <person name="Seibel L."/>
            <person name="Macedo J."/>
            <person name="Alves-Ferreira M."/>
            <person name="Sachetto-Martins G."/>
            <person name="Coelho A."/>
            <person name="Santos E."/>
            <person name="Amaral G."/>
            <person name="Neves A."/>
            <person name="Pacheco A.B."/>
            <person name="Carvalho D."/>
            <person name="Lery L."/>
            <person name="Bisch P."/>
            <person name="Rossle S.C."/>
            <person name="Urmenyi T."/>
            <person name="Kruger W.V."/>
            <person name="Martins O."/>
            <person name="Baldani J.I."/>
            <person name="Ferreira P.C."/>
        </authorList>
    </citation>
    <scope>NUCLEOTIDE SEQUENCE [LARGE SCALE GENOMIC DNA]</scope>
    <source>
        <strain evidence="7">ATCC 49037 / DSM 5601 / CCUG 37298 / CIP 103539 / LMG 7603 / PAl5</strain>
    </source>
</reference>
<evidence type="ECO:0000256" key="1">
    <source>
        <dbReference type="ARBA" id="ARBA00010333"/>
    </source>
</evidence>
<dbReference type="SUPFAM" id="SSF53850">
    <property type="entry name" value="Periplasmic binding protein-like II"/>
    <property type="match status" value="1"/>
</dbReference>
<accession>A9HQ00</accession>
<protein>
    <submittedName>
        <fullName evidence="6">Putative arginine-binding periplasmic protein 2</fullName>
    </submittedName>
</protein>
<sequence>MEEAGVLRACLKMRSVGRPGRVFRMSRPKAAGVRSGARKVGGILAGCVLSLLPLCIGQGAQARALADIRASGHLNIGVNPALPPLAAYDSRNVIEGFDVDVGTALAARLGVSPRLVPVSSSGRIPYLMAGKVDVVLGGLTRTPERAAAIAFSAPLYAEEFAIIAPAVSRVGGLDDLASGRVRMVEVRGSTAVPFLRTHAPKAPILLLGSYPDAVRALAQGRGDAMVDVIEYVGRFLAAEPQAGWTIQRGFAPAAGEDCVGVAQSDTDLLRVVDGTLADLKRDGTIQAAYRRWFGVSMATPAEGRP</sequence>
<keyword evidence="2" id="KW-0813">Transport</keyword>
<dbReference type="InterPro" id="IPR051455">
    <property type="entry name" value="Bact_solute-bind_prot3"/>
</dbReference>
<dbReference type="InterPro" id="IPR001638">
    <property type="entry name" value="Solute-binding_3/MltF_N"/>
</dbReference>
<dbReference type="PROSITE" id="PS01039">
    <property type="entry name" value="SBP_BACTERIAL_3"/>
    <property type="match status" value="1"/>
</dbReference>
<evidence type="ECO:0000256" key="4">
    <source>
        <dbReference type="RuleBase" id="RU003744"/>
    </source>
</evidence>
<dbReference type="PANTHER" id="PTHR30085">
    <property type="entry name" value="AMINO ACID ABC TRANSPORTER PERMEASE"/>
    <property type="match status" value="1"/>
</dbReference>
<dbReference type="AlphaFoldDB" id="A9HQ00"/>
<dbReference type="Proteomes" id="UP000001176">
    <property type="component" value="Chromosome"/>
</dbReference>
<gene>
    <name evidence="6" type="primary">artJ</name>
    <name evidence="6" type="ordered locus">GDI2711</name>
</gene>
<proteinExistence type="inferred from homology"/>
<evidence type="ECO:0000259" key="5">
    <source>
        <dbReference type="SMART" id="SM00062"/>
    </source>
</evidence>
<dbReference type="SMART" id="SM00062">
    <property type="entry name" value="PBPb"/>
    <property type="match status" value="1"/>
</dbReference>
<dbReference type="KEGG" id="gdi:GDI2711"/>
<dbReference type="GO" id="GO:0006865">
    <property type="term" value="P:amino acid transport"/>
    <property type="evidence" value="ECO:0007669"/>
    <property type="project" value="TreeGrafter"/>
</dbReference>
<dbReference type="Pfam" id="PF00497">
    <property type="entry name" value="SBP_bac_3"/>
    <property type="match status" value="1"/>
</dbReference>
<dbReference type="PANTHER" id="PTHR30085:SF6">
    <property type="entry name" value="ABC TRANSPORTER GLUTAMINE-BINDING PROTEIN GLNH"/>
    <property type="match status" value="1"/>
</dbReference>
<dbReference type="InterPro" id="IPR018313">
    <property type="entry name" value="SBP_3_CS"/>
</dbReference>
<evidence type="ECO:0000256" key="2">
    <source>
        <dbReference type="ARBA" id="ARBA00022448"/>
    </source>
</evidence>
<evidence type="ECO:0000313" key="6">
    <source>
        <dbReference type="EMBL" id="CAP56654.1"/>
    </source>
</evidence>
<evidence type="ECO:0000313" key="7">
    <source>
        <dbReference type="Proteomes" id="UP000001176"/>
    </source>
</evidence>
<keyword evidence="7" id="KW-1185">Reference proteome</keyword>
<name>A9HQ00_GLUDA</name>
<evidence type="ECO:0000256" key="3">
    <source>
        <dbReference type="ARBA" id="ARBA00022729"/>
    </source>
</evidence>
<comment type="similarity">
    <text evidence="1 4">Belongs to the bacterial solute-binding protein 3 family.</text>
</comment>
<dbReference type="GO" id="GO:0030288">
    <property type="term" value="C:outer membrane-bounded periplasmic space"/>
    <property type="evidence" value="ECO:0007669"/>
    <property type="project" value="TreeGrafter"/>
</dbReference>
<dbReference type="Gene3D" id="3.40.190.10">
    <property type="entry name" value="Periplasmic binding protein-like II"/>
    <property type="match status" value="2"/>
</dbReference>